<dbReference type="PANTHER" id="PTHR48207">
    <property type="entry name" value="SUCCINATE--HYDROXYMETHYLGLUTARATE COA-TRANSFERASE"/>
    <property type="match status" value="1"/>
</dbReference>
<evidence type="ECO:0000313" key="3">
    <source>
        <dbReference type="Proteomes" id="UP001597227"/>
    </source>
</evidence>
<dbReference type="RefSeq" id="WP_388039765.1">
    <property type="nucleotide sequence ID" value="NZ_JBHUEK010000025.1"/>
</dbReference>
<dbReference type="InterPro" id="IPR023606">
    <property type="entry name" value="CoA-Trfase_III_dom_1_sf"/>
</dbReference>
<dbReference type="Gene3D" id="3.40.50.10540">
    <property type="entry name" value="Crotonobetainyl-coa:carnitine coa-transferase, domain 1"/>
    <property type="match status" value="1"/>
</dbReference>
<dbReference type="InterPro" id="IPR003673">
    <property type="entry name" value="CoA-Trfase_fam_III"/>
</dbReference>
<comment type="caution">
    <text evidence="2">The sequence shown here is derived from an EMBL/GenBank/DDBJ whole genome shotgun (WGS) entry which is preliminary data.</text>
</comment>
<organism evidence="2 3">
    <name type="scientific">Fredinandcohnia salidurans</name>
    <dbReference type="NCBI Taxonomy" id="2595041"/>
    <lineage>
        <taxon>Bacteria</taxon>
        <taxon>Bacillati</taxon>
        <taxon>Bacillota</taxon>
        <taxon>Bacilli</taxon>
        <taxon>Bacillales</taxon>
        <taxon>Bacillaceae</taxon>
        <taxon>Fredinandcohnia</taxon>
    </lineage>
</organism>
<name>A0ABW4MSS6_9BACI</name>
<accession>A0ABW4MSS6</accession>
<protein>
    <submittedName>
        <fullName evidence="2">CaiB/BaiF CoA transferase family protein</fullName>
    </submittedName>
</protein>
<dbReference type="GO" id="GO:0016740">
    <property type="term" value="F:transferase activity"/>
    <property type="evidence" value="ECO:0007669"/>
    <property type="project" value="UniProtKB-KW"/>
</dbReference>
<dbReference type="SUPFAM" id="SSF89796">
    <property type="entry name" value="CoA-transferase family III (CaiB/BaiF)"/>
    <property type="match status" value="1"/>
</dbReference>
<gene>
    <name evidence="2" type="ORF">ACFSFW_16110</name>
</gene>
<keyword evidence="1 2" id="KW-0808">Transferase</keyword>
<proteinExistence type="predicted"/>
<dbReference type="InterPro" id="IPR050483">
    <property type="entry name" value="CoA-transferase_III_domain"/>
</dbReference>
<dbReference type="Pfam" id="PF02515">
    <property type="entry name" value="CoA_transf_3"/>
    <property type="match status" value="1"/>
</dbReference>
<dbReference type="Proteomes" id="UP001597227">
    <property type="component" value="Unassembled WGS sequence"/>
</dbReference>
<sequence length="401" mass="44246">MRPLSGIRVLDFTHYIAGPYCCQTLADHGAEVIKIEPINGEPSRVAEPIYNDISIYFETMNRNKKALSLDLKSKEGQEIIKKLIESADILVTNYSVGVPEKLGIDYETISNINPKIIMVHITGFGLTGANKNKRAFDGMIQGLSGAAHLTGEPDGPPIKSGLFIADHITGLQGANGALLALQARERTGKGQLVDVAMLDSMVSMLFENLSLVSVLKENPMRIGNRSRNVFATTFPAVDGYVYIAALAPKMWSEFCKVIGRPEWGSETSPYYTVNGRLDNYDELEKRISEWTSSRTVSEIVDLLENASVPCGKINTIEDVLKDEHLRNRDMLIDIEINDTKVTVPGVVVKLSDEQSVLKNRSPEIGEHTKEILQEIGYSSSTIDALHKQGVISRKKDPTKTI</sequence>
<dbReference type="EMBL" id="JBHUEK010000025">
    <property type="protein sequence ID" value="MFD1780189.1"/>
    <property type="molecule type" value="Genomic_DNA"/>
</dbReference>
<dbReference type="InterPro" id="IPR044855">
    <property type="entry name" value="CoA-Trfase_III_dom3_sf"/>
</dbReference>
<keyword evidence="3" id="KW-1185">Reference proteome</keyword>
<evidence type="ECO:0000313" key="2">
    <source>
        <dbReference type="EMBL" id="MFD1780189.1"/>
    </source>
</evidence>
<dbReference type="PANTHER" id="PTHR48207:SF3">
    <property type="entry name" value="SUCCINATE--HYDROXYMETHYLGLUTARATE COA-TRANSFERASE"/>
    <property type="match status" value="1"/>
</dbReference>
<dbReference type="Gene3D" id="3.30.1540.10">
    <property type="entry name" value="formyl-coa transferase, domain 3"/>
    <property type="match status" value="1"/>
</dbReference>
<evidence type="ECO:0000256" key="1">
    <source>
        <dbReference type="ARBA" id="ARBA00022679"/>
    </source>
</evidence>
<reference evidence="3" key="1">
    <citation type="journal article" date="2019" name="Int. J. Syst. Evol. Microbiol.">
        <title>The Global Catalogue of Microorganisms (GCM) 10K type strain sequencing project: providing services to taxonomists for standard genome sequencing and annotation.</title>
        <authorList>
            <consortium name="The Broad Institute Genomics Platform"/>
            <consortium name="The Broad Institute Genome Sequencing Center for Infectious Disease"/>
            <person name="Wu L."/>
            <person name="Ma J."/>
        </authorList>
    </citation>
    <scope>NUCLEOTIDE SEQUENCE [LARGE SCALE GENOMIC DNA]</scope>
    <source>
        <strain evidence="3">CCUG 15531</strain>
    </source>
</reference>